<organism evidence="2">
    <name type="scientific">Vibrio vulnificus</name>
    <dbReference type="NCBI Taxonomy" id="672"/>
    <lineage>
        <taxon>Bacteria</taxon>
        <taxon>Pseudomonadati</taxon>
        <taxon>Pseudomonadota</taxon>
        <taxon>Gammaproteobacteria</taxon>
        <taxon>Vibrionales</taxon>
        <taxon>Vibrionaceae</taxon>
        <taxon>Vibrio</taxon>
    </lineage>
</organism>
<reference evidence="2" key="1">
    <citation type="journal article" date="2018" name="Genome Biol.">
        <title>SKESA: strategic k-mer extension for scrupulous assemblies.</title>
        <authorList>
            <person name="Souvorov A."/>
            <person name="Agarwala R."/>
            <person name="Lipman D.J."/>
        </authorList>
    </citation>
    <scope>NUCLEOTIDE SEQUENCE</scope>
    <source>
        <strain evidence="2">BCW_3452</strain>
    </source>
</reference>
<name>A0A8H9K5B4_VIBVL</name>
<dbReference type="EMBL" id="DACRBY010000001">
    <property type="protein sequence ID" value="HAS8538384.1"/>
    <property type="molecule type" value="Genomic_DNA"/>
</dbReference>
<keyword evidence="1" id="KW-0732">Signal</keyword>
<accession>A0A8H9K5B4</accession>
<dbReference type="PANTHER" id="PTHR38477">
    <property type="entry name" value="HYPOTHETICAL EXPORTED PROTEIN"/>
    <property type="match status" value="1"/>
</dbReference>
<feature type="signal peptide" evidence="1">
    <location>
        <begin position="1"/>
        <end position="28"/>
    </location>
</feature>
<evidence type="ECO:0000313" key="2">
    <source>
        <dbReference type="EMBL" id="HAS8538384.1"/>
    </source>
</evidence>
<dbReference type="InterPro" id="IPR032676">
    <property type="entry name" value="YkuD_2"/>
</dbReference>
<evidence type="ECO:0000256" key="1">
    <source>
        <dbReference type="SAM" id="SignalP"/>
    </source>
</evidence>
<feature type="chain" id="PRO_5034898389" evidence="1">
    <location>
        <begin position="29"/>
        <end position="204"/>
    </location>
</feature>
<sequence>MEKGYKGKITIAIKALVFLLLVSSKSYAQQTSLPLSVVEGLKEHSKLKSDLKNDYIGVVDYSKLSTEPRFYLVDVANKTIQFQVLVSHAENTGYARATEFSNVINSKKSTYGRFRTGELYIGKNGLSLRIDGLDKGINDNVRRRLIVIHAAHYVSEDYVEANVILGRSEGCFAIPYSNHKTILEKLSDGRFFFVYVPQKFKLNK</sequence>
<gene>
    <name evidence="2" type="ORF">I7730_01040</name>
</gene>
<dbReference type="AlphaFoldDB" id="A0A8H9K5B4"/>
<dbReference type="Proteomes" id="UP000863257">
    <property type="component" value="Unassembled WGS sequence"/>
</dbReference>
<protein>
    <submittedName>
        <fullName evidence="2">Murein L,D-transpeptidase catalytic domain family protein</fullName>
    </submittedName>
</protein>
<comment type="caution">
    <text evidence="2">The sequence shown here is derived from an EMBL/GenBank/DDBJ whole genome shotgun (WGS) entry which is preliminary data.</text>
</comment>
<proteinExistence type="predicted"/>
<reference evidence="2" key="2">
    <citation type="submission" date="2019-01" db="EMBL/GenBank/DDBJ databases">
        <authorList>
            <consortium name="NCBI Pathogen Detection Project"/>
        </authorList>
    </citation>
    <scope>NUCLEOTIDE SEQUENCE</scope>
    <source>
        <strain evidence="2">BCW_3452</strain>
    </source>
</reference>
<dbReference type="Pfam" id="PF13645">
    <property type="entry name" value="YkuD_2"/>
    <property type="match status" value="1"/>
</dbReference>
<dbReference type="PANTHER" id="PTHR38477:SF1">
    <property type="entry name" value="MUREIN L,D-TRANSPEPTIDASE CATALYTIC DOMAIN FAMILY PROTEIN"/>
    <property type="match status" value="1"/>
</dbReference>